<evidence type="ECO:0000256" key="7">
    <source>
        <dbReference type="PIRSR" id="PIRSR000445-4"/>
    </source>
</evidence>
<dbReference type="Proteomes" id="UP000886749">
    <property type="component" value="Unassembled WGS sequence"/>
</dbReference>
<reference evidence="10" key="2">
    <citation type="journal article" date="2021" name="PeerJ">
        <title>Extensive microbial diversity within the chicken gut microbiome revealed by metagenomics and culture.</title>
        <authorList>
            <person name="Gilroy R."/>
            <person name="Ravi A."/>
            <person name="Getino M."/>
            <person name="Pursley I."/>
            <person name="Horton D.L."/>
            <person name="Alikhan N.F."/>
            <person name="Baker D."/>
            <person name="Gharbi K."/>
            <person name="Hall N."/>
            <person name="Watson M."/>
            <person name="Adriaenssens E.M."/>
            <person name="Foster-Nyarko E."/>
            <person name="Jarju S."/>
            <person name="Secka A."/>
            <person name="Antonio M."/>
            <person name="Oren A."/>
            <person name="Chaudhuri R.R."/>
            <person name="La Ragione R."/>
            <person name="Hildebrand F."/>
            <person name="Pallen M.J."/>
        </authorList>
    </citation>
    <scope>NUCLEOTIDE SEQUENCE</scope>
    <source>
        <strain evidence="10">CHK184-25365</strain>
    </source>
</reference>
<evidence type="ECO:0000259" key="9">
    <source>
        <dbReference type="Pfam" id="PF05201"/>
    </source>
</evidence>
<evidence type="ECO:0000256" key="3">
    <source>
        <dbReference type="ARBA" id="ARBA00023244"/>
    </source>
</evidence>
<dbReference type="Pfam" id="PF05201">
    <property type="entry name" value="GlutR_N"/>
    <property type="match status" value="1"/>
</dbReference>
<dbReference type="FunFam" id="3.30.460.30:FF:000001">
    <property type="entry name" value="Glutamyl-tRNA reductase"/>
    <property type="match status" value="1"/>
</dbReference>
<dbReference type="SUPFAM" id="SSF51735">
    <property type="entry name" value="NAD(P)-binding Rossmann-fold domains"/>
    <property type="match status" value="1"/>
</dbReference>
<dbReference type="InterPro" id="IPR018214">
    <property type="entry name" value="GluRdtase_CS"/>
</dbReference>
<evidence type="ECO:0000256" key="5">
    <source>
        <dbReference type="PIRSR" id="PIRSR000445-1"/>
    </source>
</evidence>
<comment type="domain">
    <text evidence="4">Possesses an unusual extended V-shaped dimeric structure with each monomer consisting of three distinct domains arranged along a curved 'spinal' alpha-helix. The N-terminal catalytic domain specifically recognizes the glutamate moiety of the substrate. The second domain is the NADPH-binding domain, and the third C-terminal domain is responsible for dimerization.</text>
</comment>
<dbReference type="PROSITE" id="PS00747">
    <property type="entry name" value="GLUTR"/>
    <property type="match status" value="1"/>
</dbReference>
<dbReference type="PANTHER" id="PTHR43013:SF1">
    <property type="entry name" value="GLUTAMYL-TRNA REDUCTASE"/>
    <property type="match status" value="1"/>
</dbReference>
<evidence type="ECO:0000256" key="4">
    <source>
        <dbReference type="HAMAP-Rule" id="MF_00087"/>
    </source>
</evidence>
<feature type="active site" description="Nucleophile" evidence="4 5">
    <location>
        <position position="45"/>
    </location>
</feature>
<dbReference type="InterPro" id="IPR036291">
    <property type="entry name" value="NAD(P)-bd_dom_sf"/>
</dbReference>
<dbReference type="EC" id="1.2.1.70" evidence="4"/>
<dbReference type="InterPro" id="IPR015895">
    <property type="entry name" value="4pyrrol_synth_GluRdtase_N"/>
</dbReference>
<comment type="pathway">
    <text evidence="4">Porphyrin-containing compound metabolism; protoporphyrin-IX biosynthesis; 5-aminolevulinate from L-glutamyl-tRNA(Glu): step 1/2.</text>
</comment>
<proteinExistence type="inferred from homology"/>
<protein>
    <recommendedName>
        <fullName evidence="4">Glutamyl-tRNA reductase</fullName>
        <shortName evidence="4">GluTR</shortName>
        <ecNumber evidence="4">1.2.1.70</ecNumber>
    </recommendedName>
</protein>
<dbReference type="HAMAP" id="MF_00087">
    <property type="entry name" value="Glu_tRNA_reductase"/>
    <property type="match status" value="1"/>
</dbReference>
<feature type="binding site" evidence="4 6">
    <location>
        <begin position="100"/>
        <end position="102"/>
    </location>
    <ligand>
        <name>substrate</name>
    </ligand>
</feature>
<evidence type="ECO:0000256" key="6">
    <source>
        <dbReference type="PIRSR" id="PIRSR000445-2"/>
    </source>
</evidence>
<dbReference type="PIRSF" id="PIRSF000445">
    <property type="entry name" value="4pyrrol_synth_GluRdtase"/>
    <property type="match status" value="1"/>
</dbReference>
<feature type="domain" description="Glutamyl-tRNA reductase N-terminal" evidence="9">
    <location>
        <begin position="5"/>
        <end position="141"/>
    </location>
</feature>
<comment type="subunit">
    <text evidence="4">Homodimer.</text>
</comment>
<evidence type="ECO:0000256" key="2">
    <source>
        <dbReference type="ARBA" id="ARBA00023002"/>
    </source>
</evidence>
<comment type="caution">
    <text evidence="10">The sequence shown here is derived from an EMBL/GenBank/DDBJ whole genome shotgun (WGS) entry which is preliminary data.</text>
</comment>
<dbReference type="GO" id="GO:0008883">
    <property type="term" value="F:glutamyl-tRNA reductase activity"/>
    <property type="evidence" value="ECO:0007669"/>
    <property type="project" value="UniProtKB-UniRule"/>
</dbReference>
<dbReference type="GO" id="GO:0050661">
    <property type="term" value="F:NADP binding"/>
    <property type="evidence" value="ECO:0007669"/>
    <property type="project" value="InterPro"/>
</dbReference>
<feature type="binding site" evidence="4 6">
    <location>
        <begin position="44"/>
        <end position="47"/>
    </location>
    <ligand>
        <name>substrate</name>
    </ligand>
</feature>
<comment type="catalytic activity">
    <reaction evidence="4">
        <text>(S)-4-amino-5-oxopentanoate + tRNA(Glu) + NADP(+) = L-glutamyl-tRNA(Glu) + NADPH + H(+)</text>
        <dbReference type="Rhea" id="RHEA:12344"/>
        <dbReference type="Rhea" id="RHEA-COMP:9663"/>
        <dbReference type="Rhea" id="RHEA-COMP:9680"/>
        <dbReference type="ChEBI" id="CHEBI:15378"/>
        <dbReference type="ChEBI" id="CHEBI:57501"/>
        <dbReference type="ChEBI" id="CHEBI:57783"/>
        <dbReference type="ChEBI" id="CHEBI:58349"/>
        <dbReference type="ChEBI" id="CHEBI:78442"/>
        <dbReference type="ChEBI" id="CHEBI:78520"/>
        <dbReference type="EC" id="1.2.1.70"/>
    </reaction>
</comment>
<feature type="domain" description="Quinate/shikimate 5-dehydrogenase/glutamyl-tRNA reductase" evidence="8">
    <location>
        <begin position="164"/>
        <end position="280"/>
    </location>
</feature>
<name>A0A9D1DBL4_9FIRM</name>
<dbReference type="SUPFAM" id="SSF69742">
    <property type="entry name" value="Glutamyl tRNA-reductase catalytic, N-terminal domain"/>
    <property type="match status" value="1"/>
</dbReference>
<evidence type="ECO:0000313" key="11">
    <source>
        <dbReference type="Proteomes" id="UP000886749"/>
    </source>
</evidence>
<dbReference type="InterPro" id="IPR006151">
    <property type="entry name" value="Shikm_DH/Glu-tRNA_Rdtase"/>
</dbReference>
<keyword evidence="3 4" id="KW-0627">Porphyrin biosynthesis</keyword>
<evidence type="ECO:0000256" key="1">
    <source>
        <dbReference type="ARBA" id="ARBA00022857"/>
    </source>
</evidence>
<dbReference type="Gene3D" id="3.30.460.30">
    <property type="entry name" value="Glutamyl-tRNA reductase, N-terminal domain"/>
    <property type="match status" value="1"/>
</dbReference>
<organism evidence="10 11">
    <name type="scientific">Candidatus Egerieicola pullicola</name>
    <dbReference type="NCBI Taxonomy" id="2840775"/>
    <lineage>
        <taxon>Bacteria</taxon>
        <taxon>Bacillati</taxon>
        <taxon>Bacillota</taxon>
        <taxon>Clostridia</taxon>
        <taxon>Eubacteriales</taxon>
        <taxon>Oscillospiraceae</taxon>
        <taxon>Oscillospiraceae incertae sedis</taxon>
        <taxon>Candidatus Egerieicola</taxon>
    </lineage>
</organism>
<feature type="binding site" evidence="4 6">
    <location>
        <position position="95"/>
    </location>
    <ligand>
        <name>substrate</name>
    </ligand>
</feature>
<gene>
    <name evidence="4" type="primary">hemA</name>
    <name evidence="10" type="ORF">IAB36_00705</name>
</gene>
<keyword evidence="1 4" id="KW-0521">NADP</keyword>
<reference evidence="10" key="1">
    <citation type="submission" date="2020-10" db="EMBL/GenBank/DDBJ databases">
        <authorList>
            <person name="Gilroy R."/>
        </authorList>
    </citation>
    <scope>NUCLEOTIDE SEQUENCE</scope>
    <source>
        <strain evidence="10">CHK184-25365</strain>
    </source>
</reference>
<comment type="function">
    <text evidence="4">Catalyzes the NADPH-dependent reduction of glutamyl-tRNA(Glu) to glutamate 1-semialdehyde (GSA).</text>
</comment>
<comment type="miscellaneous">
    <text evidence="4">During catalysis, the active site Cys acts as a nucleophile attacking the alpha-carbonyl group of tRNA-bound glutamate with the formation of a thioester intermediate between enzyme and glutamate, and the concomitant release of tRNA(Glu). The thioester intermediate is finally reduced by direct hydride transfer from NADPH, to form the product GSA.</text>
</comment>
<dbReference type="InterPro" id="IPR000343">
    <property type="entry name" value="4pyrrol_synth_GluRdtase"/>
</dbReference>
<accession>A0A9D1DBL4</accession>
<comment type="similarity">
    <text evidence="4">Belongs to the glutamyl-tRNA reductase family.</text>
</comment>
<dbReference type="EMBL" id="DVGY01000017">
    <property type="protein sequence ID" value="HIR40337.1"/>
    <property type="molecule type" value="Genomic_DNA"/>
</dbReference>
<evidence type="ECO:0000313" key="10">
    <source>
        <dbReference type="EMBL" id="HIR40337.1"/>
    </source>
</evidence>
<dbReference type="InterPro" id="IPR036343">
    <property type="entry name" value="GluRdtase_N_sf"/>
</dbReference>
<dbReference type="AlphaFoldDB" id="A0A9D1DBL4"/>
<feature type="binding site" evidence="4 6">
    <location>
        <position position="106"/>
    </location>
    <ligand>
        <name>substrate</name>
    </ligand>
</feature>
<feature type="binding site" evidence="4">
    <location>
        <begin position="173"/>
        <end position="178"/>
    </location>
    <ligand>
        <name>NADP(+)</name>
        <dbReference type="ChEBI" id="CHEBI:58349"/>
    </ligand>
</feature>
<dbReference type="GO" id="GO:0019353">
    <property type="term" value="P:protoporphyrinogen IX biosynthetic process from glutamate"/>
    <property type="evidence" value="ECO:0007669"/>
    <property type="project" value="TreeGrafter"/>
</dbReference>
<dbReference type="PANTHER" id="PTHR43013">
    <property type="entry name" value="GLUTAMYL-TRNA REDUCTASE"/>
    <property type="match status" value="1"/>
</dbReference>
<dbReference type="Gene3D" id="3.40.50.720">
    <property type="entry name" value="NAD(P)-binding Rossmann-like Domain"/>
    <property type="match status" value="1"/>
</dbReference>
<dbReference type="Pfam" id="PF01488">
    <property type="entry name" value="Shikimate_DH"/>
    <property type="match status" value="1"/>
</dbReference>
<sequence length="355" mass="39950">MNCLTINFKLAPVSYRKAFAFPEGKRISLLESFRSLGGCVLLNTCNRTELYFLCDRIQAQQKLAQAAGQNPDEFAFFTGQNATQHLFRLAAGLESMLIGEDEILGQLKHSYEQARQMGLTQGLDTVFQAAIACGKRVRSETQISSLACSVATLAANQVFRFGNPEKTVLLIGASGHIGTAVYKNLICRKELTLLVTSRSHGREEQRTLPYENRYQCLDQADVILCCTASPHTILTLEGVRTHLHTPKERLFLDLSVPPDIDPEVDGLPHCRRVGIDDLRTAAEENNRQKQHEIEDAQQLTQLCLLEYQADETARQYASRLEQLEPAQRQSFYTLRKEDPAAFLQAISKQFQEEEI</sequence>
<evidence type="ECO:0000259" key="8">
    <source>
        <dbReference type="Pfam" id="PF01488"/>
    </source>
</evidence>
<feature type="site" description="Important for activity" evidence="4 7">
    <location>
        <position position="85"/>
    </location>
</feature>
<keyword evidence="2 4" id="KW-0560">Oxidoreductase</keyword>